<keyword evidence="1" id="KW-1133">Transmembrane helix</keyword>
<gene>
    <name evidence="2" type="primary">P'</name>
</gene>
<evidence type="ECO:0000313" key="2">
    <source>
        <dbReference type="EMBL" id="QBS46638.1"/>
    </source>
</evidence>
<feature type="transmembrane region" description="Helical" evidence="1">
    <location>
        <begin position="13"/>
        <end position="33"/>
    </location>
</feature>
<organism evidence="2">
    <name type="scientific">Raspberry vein chlorosis virus</name>
    <dbReference type="NCBI Taxonomy" id="758677"/>
    <lineage>
        <taxon>Viruses</taxon>
        <taxon>Riboviria</taxon>
        <taxon>Orthornavirae</taxon>
        <taxon>Negarnaviricota</taxon>
        <taxon>Haploviricotina</taxon>
        <taxon>Monjiviricetes</taxon>
        <taxon>Mononegavirales</taxon>
        <taxon>Rhabdoviridae</taxon>
        <taxon>Betarhabdovirinae</taxon>
        <taxon>Alphacytorhabdovirus</taxon>
        <taxon>Alphacytorhabdovirus alpharubi</taxon>
        <taxon>Cytorhabdovirus rubus</taxon>
    </lineage>
</organism>
<keyword evidence="1" id="KW-0812">Transmembrane</keyword>
<dbReference type="EMBL" id="MK257717">
    <property type="protein sequence ID" value="QBS46638.1"/>
    <property type="molecule type" value="Genomic_RNA"/>
</dbReference>
<name>A0A482PA47_9RHAB</name>
<protein>
    <submittedName>
        <fullName evidence="2">p-overlapping protein</fullName>
    </submittedName>
</protein>
<accession>A0A482PA47</accession>
<proteinExistence type="predicted"/>
<reference evidence="2" key="1">
    <citation type="journal article" date="2019" name="Virus Res.">
        <title>The complete sequences of two divergent variants of the rhabdovirus raspberry vein chlorosis virus and the design of improved primers for virus detection.</title>
        <authorList>
            <person name="Jones S."/>
            <person name="McGavin W."/>
            <person name="MacFarlane S."/>
        </authorList>
    </citation>
    <scope>NUCLEOTIDE SEQUENCE</scope>
    <source>
        <strain evidence="2">Hutton_2</strain>
    </source>
</reference>
<feature type="transmembrane region" description="Helical" evidence="1">
    <location>
        <begin position="45"/>
        <end position="64"/>
    </location>
</feature>
<sequence>MLSDIDPELLFKLFARFISPTSLKWIILILTAYQTLSLTWRCLKLIRSVILITLWLIRIGARMWTWARTLNLRMGARKRR</sequence>
<keyword evidence="1" id="KW-0472">Membrane</keyword>
<evidence type="ECO:0000256" key="1">
    <source>
        <dbReference type="SAM" id="Phobius"/>
    </source>
</evidence>